<keyword evidence="7" id="KW-1185">Reference proteome</keyword>
<evidence type="ECO:0000256" key="5">
    <source>
        <dbReference type="RuleBase" id="RU363041"/>
    </source>
</evidence>
<reference evidence="6 7" key="1">
    <citation type="submission" date="2017-05" db="EMBL/GenBank/DDBJ databases">
        <authorList>
            <person name="Varghese N."/>
            <person name="Submissions S."/>
        </authorList>
    </citation>
    <scope>NUCLEOTIDE SEQUENCE [LARGE SCALE GENOMIC DNA]</scope>
    <source>
        <strain evidence="6 7">DSM 21194</strain>
    </source>
</reference>
<dbReference type="InterPro" id="IPR002781">
    <property type="entry name" value="TM_pro_TauE-like"/>
</dbReference>
<evidence type="ECO:0000256" key="2">
    <source>
        <dbReference type="ARBA" id="ARBA00022692"/>
    </source>
</evidence>
<protein>
    <recommendedName>
        <fullName evidence="5">Probable membrane transporter protein</fullName>
    </recommendedName>
</protein>
<dbReference type="AlphaFoldDB" id="A0A521DZZ6"/>
<dbReference type="GO" id="GO:0005886">
    <property type="term" value="C:plasma membrane"/>
    <property type="evidence" value="ECO:0007669"/>
    <property type="project" value="UniProtKB-SubCell"/>
</dbReference>
<dbReference type="OrthoDB" id="1523449at2"/>
<dbReference type="InterPro" id="IPR051598">
    <property type="entry name" value="TSUP/Inactive_protease-like"/>
</dbReference>
<feature type="transmembrane region" description="Helical" evidence="5">
    <location>
        <begin position="116"/>
        <end position="136"/>
    </location>
</feature>
<organism evidence="6 7">
    <name type="scientific">Fodinibius sediminis</name>
    <dbReference type="NCBI Taxonomy" id="1214077"/>
    <lineage>
        <taxon>Bacteria</taxon>
        <taxon>Pseudomonadati</taxon>
        <taxon>Balneolota</taxon>
        <taxon>Balneolia</taxon>
        <taxon>Balneolales</taxon>
        <taxon>Balneolaceae</taxon>
        <taxon>Fodinibius</taxon>
    </lineage>
</organism>
<feature type="transmembrane region" description="Helical" evidence="5">
    <location>
        <begin position="60"/>
        <end position="79"/>
    </location>
</feature>
<feature type="transmembrane region" description="Helical" evidence="5">
    <location>
        <begin position="6"/>
        <end position="29"/>
    </location>
</feature>
<keyword evidence="3 5" id="KW-1133">Transmembrane helix</keyword>
<dbReference type="EMBL" id="FXTH01000012">
    <property type="protein sequence ID" value="SMO77287.1"/>
    <property type="molecule type" value="Genomic_DNA"/>
</dbReference>
<proteinExistence type="inferred from homology"/>
<comment type="subcellular location">
    <subcellularLocation>
        <location evidence="5">Cell membrane</location>
        <topology evidence="5">Multi-pass membrane protein</topology>
    </subcellularLocation>
    <subcellularLocation>
        <location evidence="1">Membrane</location>
        <topology evidence="1">Multi-pass membrane protein</topology>
    </subcellularLocation>
</comment>
<name>A0A521DZZ6_9BACT</name>
<dbReference type="RefSeq" id="WP_142715147.1">
    <property type="nucleotide sequence ID" value="NZ_FXTH01000012.1"/>
</dbReference>
<gene>
    <name evidence="6" type="ORF">SAMN06265218_112109</name>
</gene>
<evidence type="ECO:0000256" key="4">
    <source>
        <dbReference type="ARBA" id="ARBA00023136"/>
    </source>
</evidence>
<feature type="transmembrane region" description="Helical" evidence="5">
    <location>
        <begin position="148"/>
        <end position="166"/>
    </location>
</feature>
<keyword evidence="4 5" id="KW-0472">Membrane</keyword>
<feature type="transmembrane region" description="Helical" evidence="5">
    <location>
        <begin position="222"/>
        <end position="242"/>
    </location>
</feature>
<comment type="similarity">
    <text evidence="5">Belongs to the 4-toluene sulfonate uptake permease (TSUP) (TC 2.A.102) family.</text>
</comment>
<dbReference type="Proteomes" id="UP000317593">
    <property type="component" value="Unassembled WGS sequence"/>
</dbReference>
<dbReference type="PANTHER" id="PTHR43701:SF2">
    <property type="entry name" value="MEMBRANE TRANSPORTER PROTEIN YJNA-RELATED"/>
    <property type="match status" value="1"/>
</dbReference>
<evidence type="ECO:0000313" key="6">
    <source>
        <dbReference type="EMBL" id="SMO77287.1"/>
    </source>
</evidence>
<evidence type="ECO:0000256" key="1">
    <source>
        <dbReference type="ARBA" id="ARBA00004141"/>
    </source>
</evidence>
<keyword evidence="5" id="KW-1003">Cell membrane</keyword>
<evidence type="ECO:0000256" key="3">
    <source>
        <dbReference type="ARBA" id="ARBA00022989"/>
    </source>
</evidence>
<sequence>MIVPILLLLFGSSSLSLGVALLLLFIALIGGACITTIGPGGIFVTIALFVLLPLDPGTVAGTASATFIATGIVGSLGYLRSGQLRGKSALKAAMALSFASIAGAYAGAEINTLLDASAFAVVLGLFVLLTGLIILYRQYNKLAPDKRLDINSLSGLAWMGAVGVAVGLPGGLLGVGGPVLAVPLLVVLGAPMLLSVALAQVQSIFISGMATFGYALQGAVDWGLAAFLTVPLLIGTVAGWYFAQRIQVKRLKVALALVLVALGIYLMGGGATPGG</sequence>
<accession>A0A521DZZ6</accession>
<dbReference type="Pfam" id="PF01925">
    <property type="entry name" value="TauE"/>
    <property type="match status" value="1"/>
</dbReference>
<feature type="transmembrane region" description="Helical" evidence="5">
    <location>
        <begin position="36"/>
        <end position="54"/>
    </location>
</feature>
<evidence type="ECO:0000313" key="7">
    <source>
        <dbReference type="Proteomes" id="UP000317593"/>
    </source>
</evidence>
<feature type="transmembrane region" description="Helical" evidence="5">
    <location>
        <begin position="254"/>
        <end position="272"/>
    </location>
</feature>
<dbReference type="PANTHER" id="PTHR43701">
    <property type="entry name" value="MEMBRANE TRANSPORTER PROTEIN MJ0441-RELATED"/>
    <property type="match status" value="1"/>
</dbReference>
<keyword evidence="2 5" id="KW-0812">Transmembrane</keyword>